<evidence type="ECO:0000313" key="1">
    <source>
        <dbReference type="EMBL" id="AKT42832.1"/>
    </source>
</evidence>
<dbReference type="AlphaFoldDB" id="A0A0K1EQA1"/>
<sequence length="251" mass="25238">MAIPLDRCLPARSWAGYRMRVGMVNAGARWMKGILHMARWVGGVATATVVAAAVGGGCGADADDERCADGLCVCEFGASCNLDCEAPPCNVTCDGNNPDCRGACANGECICGTGSSCDFRCDAPPCHVTCEGDNPDCEGTCANGQCTCAVGSSCDFDCGAPPCHVTCEGDNPDCEGTCANGTCACGPRSSCEFTCESGPCHTTCDEGSTCVVHCANGNAGTQDCDITACAIGDVVVCPGGRATTCGAPCPD</sequence>
<name>A0A0K1EQA1_CHOCO</name>
<gene>
    <name evidence="1" type="ORF">CMC5_070600</name>
</gene>
<organism evidence="1 2">
    <name type="scientific">Chondromyces crocatus</name>
    <dbReference type="NCBI Taxonomy" id="52"/>
    <lineage>
        <taxon>Bacteria</taxon>
        <taxon>Pseudomonadati</taxon>
        <taxon>Myxococcota</taxon>
        <taxon>Polyangia</taxon>
        <taxon>Polyangiales</taxon>
        <taxon>Polyangiaceae</taxon>
        <taxon>Chondromyces</taxon>
    </lineage>
</organism>
<accession>A0A0K1EQA1</accession>
<dbReference type="KEGG" id="ccro:CMC5_070600"/>
<dbReference type="STRING" id="52.CMC5_070600"/>
<dbReference type="Proteomes" id="UP000067626">
    <property type="component" value="Chromosome"/>
</dbReference>
<proteinExistence type="predicted"/>
<evidence type="ECO:0000313" key="2">
    <source>
        <dbReference type="Proteomes" id="UP000067626"/>
    </source>
</evidence>
<keyword evidence="2" id="KW-1185">Reference proteome</keyword>
<protein>
    <submittedName>
        <fullName evidence="1">Uncharacterized protein</fullName>
    </submittedName>
</protein>
<reference evidence="1 2" key="1">
    <citation type="submission" date="2015-07" db="EMBL/GenBank/DDBJ databases">
        <title>Genome analysis of myxobacterium Chondromyces crocatus Cm c5 reveals a high potential for natural compound synthesis and the genetic basis for the loss of fruiting body formation.</title>
        <authorList>
            <person name="Zaburannyi N."/>
            <person name="Bunk B."/>
            <person name="Maier J."/>
            <person name="Overmann J."/>
            <person name="Mueller R."/>
        </authorList>
    </citation>
    <scope>NUCLEOTIDE SEQUENCE [LARGE SCALE GENOMIC DNA]</scope>
    <source>
        <strain evidence="1 2">Cm c5</strain>
    </source>
</reference>
<dbReference type="EMBL" id="CP012159">
    <property type="protein sequence ID" value="AKT42832.1"/>
    <property type="molecule type" value="Genomic_DNA"/>
</dbReference>